<dbReference type="AlphaFoldDB" id="A0A0N0BMZ9"/>
<gene>
    <name evidence="1" type="ORF">AMS69_17910</name>
</gene>
<reference evidence="1 2" key="1">
    <citation type="submission" date="2015-08" db="EMBL/GenBank/DDBJ databases">
        <title>Genomes of Isolates from Cabo Rojo, PR.</title>
        <authorList>
            <person name="Sanchez-Nieves R.L."/>
            <person name="Montalvo-Rodriguez R."/>
        </authorList>
    </citation>
    <scope>NUCLEOTIDE SEQUENCE [LARGE SCALE GENOMIC DNA]</scope>
    <source>
        <strain evidence="1 2">SL3</strain>
    </source>
</reference>
<accession>A0A0N0BMZ9</accession>
<organism evidence="1 2">
    <name type="scientific">Haloarcula rubripromontorii</name>
    <dbReference type="NCBI Taxonomy" id="1705562"/>
    <lineage>
        <taxon>Archaea</taxon>
        <taxon>Methanobacteriati</taxon>
        <taxon>Methanobacteriota</taxon>
        <taxon>Stenosarchaea group</taxon>
        <taxon>Halobacteria</taxon>
        <taxon>Halobacteriales</taxon>
        <taxon>Haloarculaceae</taxon>
        <taxon>Haloarcula</taxon>
    </lineage>
</organism>
<evidence type="ECO:0000313" key="1">
    <source>
        <dbReference type="EMBL" id="KOX91596.1"/>
    </source>
</evidence>
<name>A0A0N0BMZ9_9EURY</name>
<dbReference type="EMBL" id="LIUF01000008">
    <property type="protein sequence ID" value="KOX91596.1"/>
    <property type="molecule type" value="Genomic_DNA"/>
</dbReference>
<protein>
    <submittedName>
        <fullName evidence="1">Uncharacterized protein</fullName>
    </submittedName>
</protein>
<keyword evidence="2" id="KW-1185">Reference proteome</keyword>
<evidence type="ECO:0000313" key="2">
    <source>
        <dbReference type="Proteomes" id="UP000037729"/>
    </source>
</evidence>
<dbReference type="PATRIC" id="fig|1705562.3.peg.2067"/>
<dbReference type="Proteomes" id="UP000037729">
    <property type="component" value="Unassembled WGS sequence"/>
</dbReference>
<proteinExistence type="predicted"/>
<comment type="caution">
    <text evidence="1">The sequence shown here is derived from an EMBL/GenBank/DDBJ whole genome shotgun (WGS) entry which is preliminary data.</text>
</comment>
<sequence>MEDTYIDETGTEVDRESVVAVFDDADVYTIIEVNNLVLRRVWRFEDAKTAIDAREYLTRENEASYTLISKSPEEAIETAIQSPLLEVDIDS</sequence>